<dbReference type="InterPro" id="IPR052087">
    <property type="entry name" value="RRP12"/>
</dbReference>
<evidence type="ECO:0000313" key="8">
    <source>
        <dbReference type="Proteomes" id="UP000789375"/>
    </source>
</evidence>
<evidence type="ECO:0000259" key="6">
    <source>
        <dbReference type="Pfam" id="PF25772"/>
    </source>
</evidence>
<name>A0A9N9BD27_FUNMO</name>
<accession>A0A9N9BD27</accession>
<comment type="subcellular location">
    <subcellularLocation>
        <location evidence="1">Nucleus</location>
    </subcellularLocation>
</comment>
<keyword evidence="8" id="KW-1185">Reference proteome</keyword>
<dbReference type="InterPro" id="IPR016024">
    <property type="entry name" value="ARM-type_fold"/>
</dbReference>
<evidence type="ECO:0000256" key="1">
    <source>
        <dbReference type="ARBA" id="ARBA00004123"/>
    </source>
</evidence>
<feature type="domain" description="RRP12 HEAT" evidence="5">
    <location>
        <begin position="338"/>
        <end position="633"/>
    </location>
</feature>
<keyword evidence="3" id="KW-0539">Nucleus</keyword>
<dbReference type="EMBL" id="CAJVPP010001506">
    <property type="protein sequence ID" value="CAG8559556.1"/>
    <property type="molecule type" value="Genomic_DNA"/>
</dbReference>
<feature type="domain" description="RRP12 N-terminal HEAT" evidence="6">
    <location>
        <begin position="13"/>
        <end position="256"/>
    </location>
</feature>
<dbReference type="Gene3D" id="1.25.10.10">
    <property type="entry name" value="Leucine-rich Repeat Variant"/>
    <property type="match status" value="1"/>
</dbReference>
<evidence type="ECO:0000259" key="5">
    <source>
        <dbReference type="Pfam" id="PF08161"/>
    </source>
</evidence>
<dbReference type="AlphaFoldDB" id="A0A9N9BD27"/>
<gene>
    <name evidence="7" type="ORF">FMOSSE_LOCUS6887</name>
</gene>
<feature type="region of interest" description="Disordered" evidence="4">
    <location>
        <begin position="998"/>
        <end position="1026"/>
    </location>
</feature>
<organism evidence="7 8">
    <name type="scientific">Funneliformis mosseae</name>
    <name type="common">Endomycorrhizal fungus</name>
    <name type="synonym">Glomus mosseae</name>
    <dbReference type="NCBI Taxonomy" id="27381"/>
    <lineage>
        <taxon>Eukaryota</taxon>
        <taxon>Fungi</taxon>
        <taxon>Fungi incertae sedis</taxon>
        <taxon>Mucoromycota</taxon>
        <taxon>Glomeromycotina</taxon>
        <taxon>Glomeromycetes</taxon>
        <taxon>Glomerales</taxon>
        <taxon>Glomeraceae</taxon>
        <taxon>Funneliformis</taxon>
    </lineage>
</organism>
<dbReference type="Proteomes" id="UP000789375">
    <property type="component" value="Unassembled WGS sequence"/>
</dbReference>
<dbReference type="PANTHER" id="PTHR48287:SF1">
    <property type="entry name" value="ARM REPEAT SUPERFAMILY PROTEIN"/>
    <property type="match status" value="1"/>
</dbReference>
<comment type="similarity">
    <text evidence="2">Belongs to the RRP12 family.</text>
</comment>
<evidence type="ECO:0000256" key="4">
    <source>
        <dbReference type="SAM" id="MobiDB-lite"/>
    </source>
</evidence>
<sequence length="1205" mass="137329">MEETFERIRAQINSKLDNQKQIAITLLAIEETIKEQNAILSPTSYFAALLTTLEQQQTRSEENVIGSILYLLNIVLKETPSTILKSKYSTILLVLNDSLELRKNDSAIIRSIIGCLENLLIVQEIIIWQQIQTKKIFQNILLLSLDHRPKPRKRVHDAIKKILSSIISSDGGKAGPNKHPAIIMTMEFCTKVLKEYIKTDQTSVIYILNLLKGIINIWPIDNLYSLCEILIFIPKCNQKYLTISSFQLFEELFQNNSKGFILEEHQKGGEGVVEHHNDRFKELLVALMDLMPNVKDPQLLPQWLMIITRGFPIYVECNKGESEKMLQEFFIRIFGTLESDNSDIIISATLCLCELISSGITDDMIQQTLNDKDQRRGCLNVIISTVEGGFIIKYKNSWPGILEISKSLFQRLHRSSRKLLVNLLKIVTDVRMDQSFELKEEADAVIGFAIENMGPRYLLNILPLNLESPGIKNHTGRAWLLPLLKDHIVNSELEYFLKEFLPLSQRLQQKSLEFQQQNRLIESKIYDTLVQQIWSLLPGFCNLPTDLQKNFNKSLGELLSNNMYQKPDLRPTISLALQNLVEKNKLLLDSEKNDQELKKLYGIDKNDAKKNLELLTKFSNNYLAVFFNVYSQTSPAYRGYLLEVIKIYLTITPAKDITTTFAKVLTGLFSQEDSTLQKKSYKIMNSLAETENGKIMILNHIEDLQIKLRNSTMNSNSASKKDRLLTLINVIKLLPSSDLHMIPDVLSEVILSTKEVNEKARINAYECLIMMGNKMKQGGTIIMSKILESDPSSSSDVMNASIDEFLFNMVIAGLAATTPHMISATITSLSRLLFEFKNDLDKDSIHKLIDTMNNFINCPNREIVKAALGFVKVTTISLDVDILTPHLSQIILGILSWSNEHKSHFKVKVRHIFERLIRRFGYDTIEQHVPESDKKLLVNIKKRRERAKRKKVATETRKRSTFNSAYEDALYGSESELEDTDDENEVGGIINKNGEIKKKNKESSKKRKDGSWIREGGDESGDDAPVDFLDRGIISKVIGLNPSNTRKQRKDFSKAFKETRDGKMIINESDDSEDEGANSSDVMMQEADNHFLEAQKSGDGFIRGQRNKIKFKKGNKKNDDMDLDNIEPIDAIASRNQKRKNTIKNTNKVITIGKAYKAKNAGGDIKKKGQPDPFAYIPLSTMYRKHNQKGPKISVTSKSKIQKRR</sequence>
<evidence type="ECO:0000256" key="3">
    <source>
        <dbReference type="ARBA" id="ARBA00023242"/>
    </source>
</evidence>
<feature type="region of interest" description="Disordered" evidence="4">
    <location>
        <begin position="1182"/>
        <end position="1205"/>
    </location>
</feature>
<dbReference type="SUPFAM" id="SSF48371">
    <property type="entry name" value="ARM repeat"/>
    <property type="match status" value="1"/>
</dbReference>
<protein>
    <submittedName>
        <fullName evidence="7">14754_t:CDS:1</fullName>
    </submittedName>
</protein>
<dbReference type="InterPro" id="IPR012978">
    <property type="entry name" value="HEAT_RRP12"/>
</dbReference>
<dbReference type="Pfam" id="PF25772">
    <property type="entry name" value="HEAT_RRP12_N"/>
    <property type="match status" value="1"/>
</dbReference>
<dbReference type="GO" id="GO:0005634">
    <property type="term" value="C:nucleus"/>
    <property type="evidence" value="ECO:0007669"/>
    <property type="project" value="UniProtKB-SubCell"/>
</dbReference>
<comment type="caution">
    <text evidence="7">The sequence shown here is derived from an EMBL/GenBank/DDBJ whole genome shotgun (WGS) entry which is preliminary data.</text>
</comment>
<proteinExistence type="inferred from homology"/>
<evidence type="ECO:0000256" key="2">
    <source>
        <dbReference type="ARBA" id="ARBA00007690"/>
    </source>
</evidence>
<dbReference type="PANTHER" id="PTHR48287">
    <property type="entry name" value="ARM REPEAT SUPERFAMILY PROTEIN"/>
    <property type="match status" value="1"/>
</dbReference>
<reference evidence="7" key="1">
    <citation type="submission" date="2021-06" db="EMBL/GenBank/DDBJ databases">
        <authorList>
            <person name="Kallberg Y."/>
            <person name="Tangrot J."/>
            <person name="Rosling A."/>
        </authorList>
    </citation>
    <scope>NUCLEOTIDE SEQUENCE</scope>
    <source>
        <strain evidence="7">87-6 pot B 2015</strain>
    </source>
</reference>
<feature type="compositionally biased region" description="Basic and acidic residues" evidence="4">
    <location>
        <begin position="998"/>
        <end position="1017"/>
    </location>
</feature>
<evidence type="ECO:0000313" key="7">
    <source>
        <dbReference type="EMBL" id="CAG8559556.1"/>
    </source>
</evidence>
<dbReference type="InterPro" id="IPR057860">
    <property type="entry name" value="HEAT_RRP12_N"/>
</dbReference>
<dbReference type="Pfam" id="PF08161">
    <property type="entry name" value="RRP12_HEAT"/>
    <property type="match status" value="1"/>
</dbReference>
<dbReference type="InterPro" id="IPR011989">
    <property type="entry name" value="ARM-like"/>
</dbReference>